<protein>
    <recommendedName>
        <fullName evidence="3">Transposase</fullName>
    </recommendedName>
</protein>
<dbReference type="Proteomes" id="UP001521116">
    <property type="component" value="Unassembled WGS sequence"/>
</dbReference>
<name>A0ABR3T8V5_9PEZI</name>
<evidence type="ECO:0000313" key="1">
    <source>
        <dbReference type="EMBL" id="KAL1635968.1"/>
    </source>
</evidence>
<keyword evidence="2" id="KW-1185">Reference proteome</keyword>
<gene>
    <name evidence="1" type="ORF">SLS56_001320</name>
</gene>
<accession>A0ABR3T8V5</accession>
<evidence type="ECO:0008006" key="3">
    <source>
        <dbReference type="Google" id="ProtNLM"/>
    </source>
</evidence>
<organism evidence="1 2">
    <name type="scientific">Neofusicoccum ribis</name>
    <dbReference type="NCBI Taxonomy" id="45134"/>
    <lineage>
        <taxon>Eukaryota</taxon>
        <taxon>Fungi</taxon>
        <taxon>Dikarya</taxon>
        <taxon>Ascomycota</taxon>
        <taxon>Pezizomycotina</taxon>
        <taxon>Dothideomycetes</taxon>
        <taxon>Dothideomycetes incertae sedis</taxon>
        <taxon>Botryosphaeriales</taxon>
        <taxon>Botryosphaeriaceae</taxon>
        <taxon>Neofusicoccum</taxon>
    </lineage>
</organism>
<evidence type="ECO:0000313" key="2">
    <source>
        <dbReference type="Proteomes" id="UP001521116"/>
    </source>
</evidence>
<dbReference type="EMBL" id="JAJVDC020000008">
    <property type="protein sequence ID" value="KAL1635968.1"/>
    <property type="molecule type" value="Genomic_DNA"/>
</dbReference>
<comment type="caution">
    <text evidence="1">The sequence shown here is derived from an EMBL/GenBank/DDBJ whole genome shotgun (WGS) entry which is preliminary data.</text>
</comment>
<proteinExistence type="predicted"/>
<sequence length="171" mass="20184">MHEQLPYLQWDSFNSFQKRAKELKEVMDNRGSGKREISNRLGTHMGPFFHARRSLDQYFYTALDDTSARDADQVVMKRSGRMLPPEDRKMIMVDQLWLWILDQDDCDTNHNVTPAILTSFEPRTPEESTDTLKWTADLYQDIKNEIELVIRRAVNVMLDVREESLDFLENL</sequence>
<reference evidence="1 2" key="1">
    <citation type="submission" date="2024-02" db="EMBL/GenBank/DDBJ databases">
        <title>De novo assembly and annotation of 12 fungi associated with fruit tree decline syndrome in Ontario, Canada.</title>
        <authorList>
            <person name="Sulman M."/>
            <person name="Ellouze W."/>
            <person name="Ilyukhin E."/>
        </authorList>
    </citation>
    <scope>NUCLEOTIDE SEQUENCE [LARGE SCALE GENOMIC DNA]</scope>
    <source>
        <strain evidence="1 2">M1-105</strain>
    </source>
</reference>